<dbReference type="RefSeq" id="WP_077315271.1">
    <property type="nucleotide sequence ID" value="NZ_AP024887.1"/>
</dbReference>
<keyword evidence="8" id="KW-1134">Transmembrane beta strand</keyword>
<organism evidence="21 22">
    <name type="scientific">Vibrio palustris</name>
    <dbReference type="NCBI Taxonomy" id="1918946"/>
    <lineage>
        <taxon>Bacteria</taxon>
        <taxon>Pseudomonadati</taxon>
        <taxon>Pseudomonadota</taxon>
        <taxon>Gammaproteobacteria</taxon>
        <taxon>Vibrionales</taxon>
        <taxon>Vibrionaceae</taxon>
        <taxon>Vibrio</taxon>
    </lineage>
</organism>
<feature type="active site" description="Proton acceptor" evidence="18">
    <location>
        <position position="169"/>
    </location>
</feature>
<comment type="subcellular location">
    <subcellularLocation>
        <location evidence="20">Cell outer membrane</location>
        <topology evidence="20">Multi-pass membrane protein</topology>
    </subcellularLocation>
    <text evidence="20">One of the very few enzymes located there.</text>
</comment>
<evidence type="ECO:0000256" key="10">
    <source>
        <dbReference type="ARBA" id="ARBA00022723"/>
    </source>
</evidence>
<keyword evidence="9" id="KW-0812">Transmembrane</keyword>
<feature type="binding site" description="in dimeric form" evidence="19">
    <location>
        <position position="221"/>
    </location>
    <ligand>
        <name>Ca(2+)</name>
        <dbReference type="ChEBI" id="CHEBI:29108"/>
        <label>1</label>
    </ligand>
</feature>
<evidence type="ECO:0000256" key="9">
    <source>
        <dbReference type="ARBA" id="ARBA00022692"/>
    </source>
</evidence>
<evidence type="ECO:0000313" key="22">
    <source>
        <dbReference type="Proteomes" id="UP000189475"/>
    </source>
</evidence>
<dbReference type="Gene3D" id="2.40.230.10">
    <property type="entry name" value="Phospholipase A1"/>
    <property type="match status" value="1"/>
</dbReference>
<evidence type="ECO:0000313" key="21">
    <source>
        <dbReference type="EMBL" id="SJL84876.1"/>
    </source>
</evidence>
<proteinExistence type="inferred from homology"/>
<dbReference type="PANTHER" id="PTHR40457:SF1">
    <property type="entry name" value="PHOSPHOLIPASE A1"/>
    <property type="match status" value="1"/>
</dbReference>
<evidence type="ECO:0000256" key="16">
    <source>
        <dbReference type="ARBA" id="ARBA00023136"/>
    </source>
</evidence>
<keyword evidence="13 19" id="KW-0106">Calcium</keyword>
<keyword evidence="11 20" id="KW-0732">Signal</keyword>
<evidence type="ECO:0000256" key="15">
    <source>
        <dbReference type="ARBA" id="ARBA00023098"/>
    </source>
</evidence>
<dbReference type="GO" id="GO:0004623">
    <property type="term" value="F:phospholipase A2 activity"/>
    <property type="evidence" value="ECO:0007669"/>
    <property type="project" value="UniProtKB-EC"/>
</dbReference>
<evidence type="ECO:0000256" key="1">
    <source>
        <dbReference type="ARBA" id="ARBA00000111"/>
    </source>
</evidence>
<evidence type="ECO:0000256" key="3">
    <source>
        <dbReference type="ARBA" id="ARBA00010525"/>
    </source>
</evidence>
<dbReference type="SUPFAM" id="SSF56931">
    <property type="entry name" value="Outer membrane phospholipase A (OMPLA)"/>
    <property type="match status" value="1"/>
</dbReference>
<dbReference type="InterPro" id="IPR003187">
    <property type="entry name" value="PLipase_A1"/>
</dbReference>
<evidence type="ECO:0000256" key="14">
    <source>
        <dbReference type="ARBA" id="ARBA00022963"/>
    </source>
</evidence>
<sequence>MRLSYLAILASCFIANLAYSAQPENKPASEAKSTTSSDSLLEDRVKDEKKVIDNPFVIMPHKANYLLPVTYNPHPNNKPFKKDSDYADDLDKFEAKFQISFKMPLAIDLINGGDLYFAYTNQSWWQVYNKDDSSPFRETVHEPDIFMIFPNDWQIGGFTNSFWQVGAVHQSNGRSGTLSRSWNRLYGSMLFDKGPLAINTKVWWRIPEKEKKNPTDATGDDNPDITHYLGNFEITGLYGVGEQRYTFMFRDNLEKQNRAALQLTWSYPIHNNLRAYVQYFNGYGESLIDYDVHTQRIGVGIALNDLL</sequence>
<accession>A0A1R4B7K6</accession>
<comment type="function">
    <text evidence="20">Hydrolysis of phosphatidylcholine with phospholipase A2 (EC 3.1.1.4) and phospholipase A1 (EC 3.1.1.32) activities.</text>
</comment>
<evidence type="ECO:0000256" key="18">
    <source>
        <dbReference type="PIRSR" id="PIRSR603187-1"/>
    </source>
</evidence>
<keyword evidence="17 20" id="KW-0998">Cell outer membrane</keyword>
<evidence type="ECO:0000256" key="17">
    <source>
        <dbReference type="ARBA" id="ARBA00023237"/>
    </source>
</evidence>
<dbReference type="GO" id="GO:0009279">
    <property type="term" value="C:cell outer membrane"/>
    <property type="evidence" value="ECO:0007669"/>
    <property type="project" value="UniProtKB-SubCell"/>
</dbReference>
<keyword evidence="14 20" id="KW-0442">Lipid degradation</keyword>
<comment type="catalytic activity">
    <reaction evidence="2 20">
        <text>a 1,2-diacyl-sn-glycero-3-phosphocholine + H2O = a 1-acyl-sn-glycero-3-phosphocholine + a fatty acid + H(+)</text>
        <dbReference type="Rhea" id="RHEA:15801"/>
        <dbReference type="ChEBI" id="CHEBI:15377"/>
        <dbReference type="ChEBI" id="CHEBI:15378"/>
        <dbReference type="ChEBI" id="CHEBI:28868"/>
        <dbReference type="ChEBI" id="CHEBI:57643"/>
        <dbReference type="ChEBI" id="CHEBI:58168"/>
        <dbReference type="EC" id="3.1.1.4"/>
    </reaction>
</comment>
<dbReference type="EC" id="3.1.1.32" evidence="5 20"/>
<comment type="catalytic activity">
    <reaction evidence="1 20">
        <text>a 1,2-diacyl-sn-glycero-3-phosphocholine + H2O = a 2-acyl-sn-glycero-3-phosphocholine + a fatty acid + H(+)</text>
        <dbReference type="Rhea" id="RHEA:18689"/>
        <dbReference type="ChEBI" id="CHEBI:15377"/>
        <dbReference type="ChEBI" id="CHEBI:15378"/>
        <dbReference type="ChEBI" id="CHEBI:28868"/>
        <dbReference type="ChEBI" id="CHEBI:57643"/>
        <dbReference type="ChEBI" id="CHEBI:57875"/>
        <dbReference type="EC" id="3.1.1.32"/>
    </reaction>
</comment>
<evidence type="ECO:0000256" key="4">
    <source>
        <dbReference type="ARBA" id="ARBA00011702"/>
    </source>
</evidence>
<dbReference type="EMBL" id="FUFT01000008">
    <property type="protein sequence ID" value="SJL84876.1"/>
    <property type="molecule type" value="Genomic_DNA"/>
</dbReference>
<dbReference type="GO" id="GO:0005509">
    <property type="term" value="F:calcium ion binding"/>
    <property type="evidence" value="ECO:0007669"/>
    <property type="project" value="TreeGrafter"/>
</dbReference>
<name>A0A1R4B7K6_9VIBR</name>
<keyword evidence="16" id="KW-0472">Membrane</keyword>
<gene>
    <name evidence="21" type="primary">pldA</name>
    <name evidence="21" type="ORF">VPAL9027_02878</name>
</gene>
<evidence type="ECO:0000256" key="5">
    <source>
        <dbReference type="ARBA" id="ARBA00013179"/>
    </source>
</evidence>
<dbReference type="InterPro" id="IPR036541">
    <property type="entry name" value="PLipase_A1_sf"/>
</dbReference>
<keyword evidence="22" id="KW-1185">Reference proteome</keyword>
<dbReference type="CDD" id="cd00541">
    <property type="entry name" value="OMPLA"/>
    <property type="match status" value="1"/>
</dbReference>
<keyword evidence="15 20" id="KW-0443">Lipid metabolism</keyword>
<comment type="subunit">
    <text evidence="4 20">Homodimer; dimerization is reversible, and the dimeric form is the active one.</text>
</comment>
<comment type="similarity">
    <text evidence="3 20">Belongs to the phospholipase A1 family.</text>
</comment>
<evidence type="ECO:0000256" key="12">
    <source>
        <dbReference type="ARBA" id="ARBA00022801"/>
    </source>
</evidence>
<dbReference type="Pfam" id="PF02253">
    <property type="entry name" value="PLA1"/>
    <property type="match status" value="1"/>
</dbReference>
<dbReference type="PRINTS" id="PR01486">
    <property type="entry name" value="PHPHLIPASEA1"/>
</dbReference>
<dbReference type="STRING" id="1918946.VPAL9027_02878"/>
<evidence type="ECO:0000256" key="2">
    <source>
        <dbReference type="ARBA" id="ARBA00001604"/>
    </source>
</evidence>
<dbReference type="AlphaFoldDB" id="A0A1R4B7K6"/>
<dbReference type="GO" id="GO:0016042">
    <property type="term" value="P:lipid catabolic process"/>
    <property type="evidence" value="ECO:0007669"/>
    <property type="project" value="UniProtKB-KW"/>
</dbReference>
<feature type="binding site" description="in dimeric form" evidence="19">
    <location>
        <position position="179"/>
    </location>
    <ligand>
        <name>Ca(2+)</name>
        <dbReference type="ChEBI" id="CHEBI:29108"/>
        <label>1</label>
    </ligand>
</feature>
<feature type="signal peptide" evidence="20">
    <location>
        <begin position="1"/>
        <end position="20"/>
    </location>
</feature>
<evidence type="ECO:0000256" key="13">
    <source>
        <dbReference type="ARBA" id="ARBA00022837"/>
    </source>
</evidence>
<evidence type="ECO:0000256" key="11">
    <source>
        <dbReference type="ARBA" id="ARBA00022729"/>
    </source>
</evidence>
<reference evidence="21 22" key="1">
    <citation type="submission" date="2017-02" db="EMBL/GenBank/DDBJ databases">
        <authorList>
            <person name="Peterson S.W."/>
        </authorList>
    </citation>
    <scope>NUCLEOTIDE SEQUENCE [LARGE SCALE GENOMIC DNA]</scope>
    <source>
        <strain evidence="21 22">CECT 9027</strain>
    </source>
</reference>
<keyword evidence="10 19" id="KW-0479">Metal-binding</keyword>
<keyword evidence="12 20" id="KW-0378">Hydrolase</keyword>
<dbReference type="OrthoDB" id="188433at2"/>
<comment type="cofactor">
    <cofactor evidence="20">
        <name>Ca(2+)</name>
        <dbReference type="ChEBI" id="CHEBI:29108"/>
    </cofactor>
    <text evidence="20">Binds 1 Ca(2+) ion per monomer. In the dimeric form the Ca(2+) is bound by different amino acids with binding of each Ca(2+) shared with ligands coming from each monomer. The Ca(2+) ion may have a role in catalysis.</text>
</comment>
<protein>
    <recommendedName>
        <fullName evidence="7 20">Phospholipase A1</fullName>
        <ecNumber evidence="5 20">3.1.1.32</ecNumber>
        <ecNumber evidence="6 20">3.1.1.4</ecNumber>
    </recommendedName>
    <alternativeName>
        <fullName evidence="20">Phosphatidylcholine 1-acylhydrolase</fullName>
    </alternativeName>
</protein>
<evidence type="ECO:0000256" key="20">
    <source>
        <dbReference type="RuleBase" id="RU366027"/>
    </source>
</evidence>
<dbReference type="PANTHER" id="PTHR40457">
    <property type="entry name" value="PHOSPHOLIPASE A1"/>
    <property type="match status" value="1"/>
</dbReference>
<dbReference type="EC" id="3.1.1.4" evidence="6 20"/>
<feature type="binding site" description="in dimeric form" evidence="19">
    <location>
        <position position="133"/>
    </location>
    <ligand>
        <name>Ca(2+)</name>
        <dbReference type="ChEBI" id="CHEBI:29108"/>
        <label>1</label>
    </ligand>
</feature>
<evidence type="ECO:0000256" key="7">
    <source>
        <dbReference type="ARBA" id="ARBA00021726"/>
    </source>
</evidence>
<evidence type="ECO:0000256" key="6">
    <source>
        <dbReference type="ARBA" id="ARBA00013278"/>
    </source>
</evidence>
<evidence type="ECO:0000256" key="8">
    <source>
        <dbReference type="ARBA" id="ARBA00022452"/>
    </source>
</evidence>
<feature type="active site" description="Nucleophile" evidence="18">
    <location>
        <position position="171"/>
    </location>
</feature>
<feature type="binding site" description="in dimeric form" evidence="19">
    <location>
        <position position="174"/>
    </location>
    <ligand>
        <name>Ca(2+)</name>
        <dbReference type="ChEBI" id="CHEBI:29108"/>
        <label>1</label>
    </ligand>
</feature>
<dbReference type="GO" id="GO:0008970">
    <property type="term" value="F:phospholipase A1 activity"/>
    <property type="evidence" value="ECO:0007669"/>
    <property type="project" value="UniProtKB-EC"/>
</dbReference>
<evidence type="ECO:0000256" key="19">
    <source>
        <dbReference type="PIRSR" id="PIRSR603187-2"/>
    </source>
</evidence>
<dbReference type="Proteomes" id="UP000189475">
    <property type="component" value="Unassembled WGS sequence"/>
</dbReference>
<feature type="chain" id="PRO_5019618582" description="Phospholipase A1" evidence="20">
    <location>
        <begin position="21"/>
        <end position="307"/>
    </location>
</feature>